<feature type="transmembrane region" description="Helical" evidence="2">
    <location>
        <begin position="237"/>
        <end position="255"/>
    </location>
</feature>
<keyword evidence="2" id="KW-0812">Transmembrane</keyword>
<dbReference type="InterPro" id="IPR002208">
    <property type="entry name" value="SecY/SEC61-alpha"/>
</dbReference>
<dbReference type="PATRIC" id="fig|1618335.3.peg.494"/>
<dbReference type="Gene3D" id="1.10.3370.10">
    <property type="entry name" value="SecY subunit domain"/>
    <property type="match status" value="1"/>
</dbReference>
<comment type="caution">
    <text evidence="3">The sequence shown here is derived from an EMBL/GenBank/DDBJ whole genome shotgun (WGS) entry which is preliminary data.</text>
</comment>
<evidence type="ECO:0000313" key="3">
    <source>
        <dbReference type="EMBL" id="KKU42875.1"/>
    </source>
</evidence>
<comment type="similarity">
    <text evidence="1">Belongs to the SecY/SEC61-alpha family.</text>
</comment>
<dbReference type="Pfam" id="PF00344">
    <property type="entry name" value="SecY"/>
    <property type="match status" value="1"/>
</dbReference>
<accession>A0A0G1TBR8</accession>
<dbReference type="SUPFAM" id="SSF103491">
    <property type="entry name" value="Preprotein translocase SecY subunit"/>
    <property type="match status" value="1"/>
</dbReference>
<protein>
    <submittedName>
        <fullName evidence="3">Protein translocase subunit SecY</fullName>
    </submittedName>
</protein>
<name>A0A0G1TBR8_9BACT</name>
<dbReference type="EMBL" id="LCMV01000044">
    <property type="protein sequence ID" value="KKU42875.1"/>
    <property type="molecule type" value="Genomic_DNA"/>
</dbReference>
<evidence type="ECO:0000256" key="2">
    <source>
        <dbReference type="SAM" id="Phobius"/>
    </source>
</evidence>
<dbReference type="Proteomes" id="UP000034487">
    <property type="component" value="Unassembled WGS sequence"/>
</dbReference>
<reference evidence="3 4" key="1">
    <citation type="journal article" date="2015" name="Nature">
        <title>rRNA introns, odd ribosomes, and small enigmatic genomes across a large radiation of phyla.</title>
        <authorList>
            <person name="Brown C.T."/>
            <person name="Hug L.A."/>
            <person name="Thomas B.C."/>
            <person name="Sharon I."/>
            <person name="Castelle C.J."/>
            <person name="Singh A."/>
            <person name="Wilkins M.J."/>
            <person name="Williams K.H."/>
            <person name="Banfield J.F."/>
        </authorList>
    </citation>
    <scope>NUCLEOTIDE SEQUENCE [LARGE SCALE GENOMIC DNA]</scope>
</reference>
<evidence type="ECO:0000256" key="1">
    <source>
        <dbReference type="RuleBase" id="RU004349"/>
    </source>
</evidence>
<dbReference type="AlphaFoldDB" id="A0A0G1TBR8"/>
<keyword evidence="2" id="KW-1133">Transmembrane helix</keyword>
<feature type="transmembrane region" description="Helical" evidence="2">
    <location>
        <begin position="21"/>
        <end position="41"/>
    </location>
</feature>
<evidence type="ECO:0000313" key="4">
    <source>
        <dbReference type="Proteomes" id="UP000034487"/>
    </source>
</evidence>
<organism evidence="3 4">
    <name type="scientific">Berkelbacteria bacterium GW2011_GWA2_46_7</name>
    <dbReference type="NCBI Taxonomy" id="1618335"/>
    <lineage>
        <taxon>Bacteria</taxon>
        <taxon>Candidatus Berkelbacteria</taxon>
    </lineage>
</organism>
<dbReference type="PRINTS" id="PR00303">
    <property type="entry name" value="SECYTRNLCASE"/>
</dbReference>
<feature type="transmembrane region" description="Helical" evidence="2">
    <location>
        <begin position="155"/>
        <end position="177"/>
    </location>
</feature>
<proteinExistence type="inferred from homology"/>
<dbReference type="GO" id="GO:0016020">
    <property type="term" value="C:membrane"/>
    <property type="evidence" value="ECO:0007669"/>
    <property type="project" value="InterPro"/>
</dbReference>
<keyword evidence="2" id="KW-0472">Membrane</keyword>
<feature type="transmembrane region" description="Helical" evidence="2">
    <location>
        <begin position="213"/>
        <end position="231"/>
    </location>
</feature>
<dbReference type="PANTHER" id="PTHR10906">
    <property type="entry name" value="SECY/SEC61-ALPHA FAMILY MEMBER"/>
    <property type="match status" value="1"/>
</dbReference>
<gene>
    <name evidence="3" type="ORF">UX60_C0044G0001</name>
</gene>
<feature type="transmembrane region" description="Helical" evidence="2">
    <location>
        <begin position="112"/>
        <end position="135"/>
    </location>
</feature>
<dbReference type="InterPro" id="IPR023201">
    <property type="entry name" value="SecY_dom_sf"/>
</dbReference>
<dbReference type="GO" id="GO:0015031">
    <property type="term" value="P:protein transport"/>
    <property type="evidence" value="ECO:0007669"/>
    <property type="project" value="InterPro"/>
</dbReference>
<sequence>MKFNTRLTLKIYWQQAWKYKWSFMSMFLLLLIGDAFSILAPYWYKKFFDVLASASTPTESVVQQLFFLIAVIVVMNDAERKVPITYPRRVVAPSAGSGIDSYLPLKVNTAGVIPIIFALSFLTFPTIIARFLSTARSELLQKFATAVTNFTSNDLYYAISYFLLVFIFTFFYTYVVFQPKEISENLQKQGGFIPGIRPGSETAGFLSYTIGRLTFIGAIFLALIAVLPNILKTTTGIETLVIGGTSILIVVSVIIETSRQLSGQLSMRRYDTIT</sequence>